<evidence type="ECO:0000313" key="3">
    <source>
        <dbReference type="Proteomes" id="UP000054653"/>
    </source>
</evidence>
<reference evidence="2 3" key="1">
    <citation type="submission" date="2015-01" db="EMBL/GenBank/DDBJ databases">
        <title>Evolution of Trichinella species and genotypes.</title>
        <authorList>
            <person name="Korhonen P.K."/>
            <person name="Edoardo P."/>
            <person name="Giuseppe L.R."/>
            <person name="Gasser R.B."/>
        </authorList>
    </citation>
    <scope>NUCLEOTIDE SEQUENCE [LARGE SCALE GENOMIC DNA]</scope>
    <source>
        <strain evidence="2">ISS120</strain>
    </source>
</reference>
<sequence length="294" mass="33276">MKYFSFTVSNIIKMDGLHDEKSSTSENVPCSQSSVQSCSISEERSILLSQAAIMDVVENLRTSNKRDGVESLTARQTWPNISGFQVGRRFKSFLEFEQAFDAWKSEHFHTFRVASSETLRLKDGVIDPIFKYRYIVYHCAHYGVPRVRGMFRHRKYNYLPCGHAVSAQAYIEFVEKSKRFGARQNSASGIRRFSAPLSSTAFANCQTLEAILNHNSSPLSDKENDPAAAEKSVEANEEKVEPSSSPRTDEECFLNIHVVLQSLCDDLLETEDAELDEKLAQLAALHSQWQMTNL</sequence>
<feature type="compositionally biased region" description="Basic and acidic residues" evidence="1">
    <location>
        <begin position="231"/>
        <end position="241"/>
    </location>
</feature>
<keyword evidence="3" id="KW-1185">Reference proteome</keyword>
<dbReference type="AlphaFoldDB" id="A0A0V1C3H6"/>
<dbReference type="EMBL" id="JYDI01000911">
    <property type="protein sequence ID" value="KRY43766.1"/>
    <property type="molecule type" value="Genomic_DNA"/>
</dbReference>
<dbReference type="OrthoDB" id="5915810at2759"/>
<proteinExistence type="predicted"/>
<evidence type="ECO:0000313" key="2">
    <source>
        <dbReference type="EMBL" id="KRY43766.1"/>
    </source>
</evidence>
<dbReference type="OMA" id="EECFLNI"/>
<feature type="non-terminal residue" evidence="2">
    <location>
        <position position="294"/>
    </location>
</feature>
<name>A0A0V1C3H6_TRIBR</name>
<organism evidence="2 3">
    <name type="scientific">Trichinella britovi</name>
    <name type="common">Parasitic roundworm</name>
    <dbReference type="NCBI Taxonomy" id="45882"/>
    <lineage>
        <taxon>Eukaryota</taxon>
        <taxon>Metazoa</taxon>
        <taxon>Ecdysozoa</taxon>
        <taxon>Nematoda</taxon>
        <taxon>Enoplea</taxon>
        <taxon>Dorylaimia</taxon>
        <taxon>Trichinellida</taxon>
        <taxon>Trichinellidae</taxon>
        <taxon>Trichinella</taxon>
    </lineage>
</organism>
<dbReference type="STRING" id="45882.A0A0V1C3H6"/>
<accession>A0A0V1C3H6</accession>
<feature type="region of interest" description="Disordered" evidence="1">
    <location>
        <begin position="216"/>
        <end position="248"/>
    </location>
</feature>
<evidence type="ECO:0000256" key="1">
    <source>
        <dbReference type="SAM" id="MobiDB-lite"/>
    </source>
</evidence>
<dbReference type="Proteomes" id="UP000054653">
    <property type="component" value="Unassembled WGS sequence"/>
</dbReference>
<gene>
    <name evidence="2" type="ORF">T03_3487</name>
</gene>
<protein>
    <submittedName>
        <fullName evidence="2">Uncharacterized protein</fullName>
    </submittedName>
</protein>
<comment type="caution">
    <text evidence="2">The sequence shown here is derived from an EMBL/GenBank/DDBJ whole genome shotgun (WGS) entry which is preliminary data.</text>
</comment>